<dbReference type="Proteomes" id="UP000241444">
    <property type="component" value="Unassembled WGS sequence"/>
</dbReference>
<dbReference type="RefSeq" id="WP_106713929.1">
    <property type="nucleotide sequence ID" value="NZ_PGGO01000031.1"/>
</dbReference>
<protein>
    <submittedName>
        <fullName evidence="3">4-hydroxyphenylacetate 3-monooxygenase</fullName>
    </submittedName>
</protein>
<proteinExistence type="predicted"/>
<sequence>MLIANDQKIEPLAFRNAMSHFAEAVHIITTDGPAGRRGVTISAVCSVSDNPATMLVCLNRSHEFNHLFIENQVFALNTLSIGQQALSEAFSGKGELSQQDRFAMGRWQTLQTGAPVLMDALASFDCRIIATHEVATHYVIYGKVTALNMGKRRRSLIYLNRSYHGSGD</sequence>
<dbReference type="EMBL" id="PGGO01000031">
    <property type="protein sequence ID" value="PSH62269.1"/>
    <property type="molecule type" value="Genomic_DNA"/>
</dbReference>
<dbReference type="PANTHER" id="PTHR30466:SF1">
    <property type="entry name" value="FMN REDUCTASE (NADH) RUTF"/>
    <property type="match status" value="1"/>
</dbReference>
<keyword evidence="1" id="KW-0560">Oxidoreductase</keyword>
<dbReference type="GO" id="GO:0010181">
    <property type="term" value="F:FMN binding"/>
    <property type="evidence" value="ECO:0007669"/>
    <property type="project" value="InterPro"/>
</dbReference>
<organism evidence="3 4">
    <name type="scientific">Phyllobacterium brassicacearum</name>
    <dbReference type="NCBI Taxonomy" id="314235"/>
    <lineage>
        <taxon>Bacteria</taxon>
        <taxon>Pseudomonadati</taxon>
        <taxon>Pseudomonadota</taxon>
        <taxon>Alphaproteobacteria</taxon>
        <taxon>Hyphomicrobiales</taxon>
        <taxon>Phyllobacteriaceae</taxon>
        <taxon>Phyllobacterium</taxon>
    </lineage>
</organism>
<comment type="caution">
    <text evidence="3">The sequence shown here is derived from an EMBL/GenBank/DDBJ whole genome shotgun (WGS) entry which is preliminary data.</text>
</comment>
<name>A0A2P7B739_9HYPH</name>
<dbReference type="GO" id="GO:0006208">
    <property type="term" value="P:pyrimidine nucleobase catabolic process"/>
    <property type="evidence" value="ECO:0007669"/>
    <property type="project" value="TreeGrafter"/>
</dbReference>
<reference evidence="4" key="1">
    <citation type="submission" date="2017-11" db="EMBL/GenBank/DDBJ databases">
        <authorList>
            <person name="Kuznetsova I."/>
            <person name="Sazanova A."/>
            <person name="Chirak E."/>
            <person name="Safronova V."/>
            <person name="Willems A."/>
        </authorList>
    </citation>
    <scope>NUCLEOTIDE SEQUENCE [LARGE SCALE GENOMIC DNA]</scope>
    <source>
        <strain evidence="4">STM 196</strain>
    </source>
</reference>
<evidence type="ECO:0000313" key="4">
    <source>
        <dbReference type="Proteomes" id="UP000241444"/>
    </source>
</evidence>
<dbReference type="InterPro" id="IPR050268">
    <property type="entry name" value="NADH-dep_flavin_reductase"/>
</dbReference>
<dbReference type="InterPro" id="IPR012349">
    <property type="entry name" value="Split_barrel_FMN-bd"/>
</dbReference>
<dbReference type="OrthoDB" id="9789254at2"/>
<accession>A0A2P7B739</accession>
<dbReference type="Gene3D" id="2.30.110.10">
    <property type="entry name" value="Electron Transport, Fmn-binding Protein, Chain A"/>
    <property type="match status" value="1"/>
</dbReference>
<dbReference type="GO" id="GO:0004497">
    <property type="term" value="F:monooxygenase activity"/>
    <property type="evidence" value="ECO:0007669"/>
    <property type="project" value="UniProtKB-KW"/>
</dbReference>
<feature type="domain" description="Flavin reductase like" evidence="2">
    <location>
        <begin position="18"/>
        <end position="165"/>
    </location>
</feature>
<dbReference type="GO" id="GO:0042602">
    <property type="term" value="F:riboflavin reductase (NADPH) activity"/>
    <property type="evidence" value="ECO:0007669"/>
    <property type="project" value="TreeGrafter"/>
</dbReference>
<evidence type="ECO:0000256" key="1">
    <source>
        <dbReference type="ARBA" id="ARBA00023002"/>
    </source>
</evidence>
<dbReference type="Pfam" id="PF01613">
    <property type="entry name" value="Flavin_Reduct"/>
    <property type="match status" value="1"/>
</dbReference>
<gene>
    <name evidence="3" type="ORF">CU102_25760</name>
</gene>
<dbReference type="SMART" id="SM00903">
    <property type="entry name" value="Flavin_Reduct"/>
    <property type="match status" value="1"/>
</dbReference>
<dbReference type="InterPro" id="IPR002563">
    <property type="entry name" value="Flavin_Rdtase-like_dom"/>
</dbReference>
<evidence type="ECO:0000259" key="2">
    <source>
        <dbReference type="SMART" id="SM00903"/>
    </source>
</evidence>
<evidence type="ECO:0000313" key="3">
    <source>
        <dbReference type="EMBL" id="PSH62269.1"/>
    </source>
</evidence>
<keyword evidence="4" id="KW-1185">Reference proteome</keyword>
<dbReference type="AlphaFoldDB" id="A0A2P7B739"/>
<dbReference type="PANTHER" id="PTHR30466">
    <property type="entry name" value="FLAVIN REDUCTASE"/>
    <property type="match status" value="1"/>
</dbReference>
<keyword evidence="3" id="KW-0503">Monooxygenase</keyword>
<dbReference type="SUPFAM" id="SSF50475">
    <property type="entry name" value="FMN-binding split barrel"/>
    <property type="match status" value="1"/>
</dbReference>